<dbReference type="InParanoid" id="A0A1W4WFN4"/>
<dbReference type="AlphaFoldDB" id="A0A1W4WFN4"/>
<evidence type="ECO:0000313" key="2">
    <source>
        <dbReference type="RefSeq" id="XP_018322739.1"/>
    </source>
</evidence>
<evidence type="ECO:0000313" key="1">
    <source>
        <dbReference type="Proteomes" id="UP000192223"/>
    </source>
</evidence>
<sequence>MILPLLFPSINRRKGTKSKDNTTIEKYSKAEIQFLVYVQQEDLLRTTLEQRDKRFETSKTKEQPIVILVGKPGTSLMNNTTLIEGTHDCMTVDNTVANPIANSSNSEISDDREVPYLKLFSKIWCNQYLPRKYAYEIVNNVNSYFADEVNSLKQDILEKLTHHNLPCNILSDITTIFNNVASTRLSSKLSSEYKCIKFFKEGGLYIEPISVVIGSRQKIVKKNNLTTTSYVNATATFIPIRKILQKIFEVLNVFTATLEYINYLRNEKNIISNFIQANLWKTKSKSFHPDQLVLPLFLYYDDFECGNPLGSHSGINKIGGVYYCIPCLPPQFSSKLNNIFMALLFKTQDRKRFGNQNIFNIIIEELQYLHEVGIEVSVSGKMHRIFFQHALTNGDNLGQNQMLGFVENFIANYCCRFCKLSKEMRHSLCYEKAEILRTEENYAIDLECGDISSTGLKEKCVFHRFNYFHVTENYSCDPIHDLLERICKTDIAFILYYFISTLRFFSIGVLNNRISTFKCNIKVQNLPLPLDLEELGKGTLRLSASEVLFLSRYLPIYIGDFVPEGNVVWKLYLTLRKILNIVTCKFLQKDTSNSDLISKHNKLYKQLTKAKLTFKFNMLTHYPRIFKECGPLDYLSSMRFESKHQIFKTFANSNKSRVNILKSLAIKYQISLANTFLEDKLNADSLTYGKKFHVHPIPTIFLN</sequence>
<dbReference type="KEGG" id="apln:108735320"/>
<protein>
    <submittedName>
        <fullName evidence="2">Uncharacterized protein LOC108735320</fullName>
    </submittedName>
</protein>
<dbReference type="RefSeq" id="XP_018322739.1">
    <property type="nucleotide sequence ID" value="XM_018467237.1"/>
</dbReference>
<name>A0A1W4WFN4_AGRPL</name>
<accession>A0A1W4WFN4</accession>
<gene>
    <name evidence="2" type="primary">LOC108735320</name>
</gene>
<keyword evidence="1" id="KW-1185">Reference proteome</keyword>
<proteinExistence type="predicted"/>
<dbReference type="OrthoDB" id="10045355at2759"/>
<reference evidence="2" key="1">
    <citation type="submission" date="2025-08" db="UniProtKB">
        <authorList>
            <consortium name="RefSeq"/>
        </authorList>
    </citation>
    <scope>IDENTIFICATION</scope>
    <source>
        <tissue evidence="2">Entire body</tissue>
    </source>
</reference>
<organism evidence="1 2">
    <name type="scientific">Agrilus planipennis</name>
    <name type="common">Emerald ash borer</name>
    <name type="synonym">Agrilus marcopoli</name>
    <dbReference type="NCBI Taxonomy" id="224129"/>
    <lineage>
        <taxon>Eukaryota</taxon>
        <taxon>Metazoa</taxon>
        <taxon>Ecdysozoa</taxon>
        <taxon>Arthropoda</taxon>
        <taxon>Hexapoda</taxon>
        <taxon>Insecta</taxon>
        <taxon>Pterygota</taxon>
        <taxon>Neoptera</taxon>
        <taxon>Endopterygota</taxon>
        <taxon>Coleoptera</taxon>
        <taxon>Polyphaga</taxon>
        <taxon>Elateriformia</taxon>
        <taxon>Buprestoidea</taxon>
        <taxon>Buprestidae</taxon>
        <taxon>Agrilinae</taxon>
        <taxon>Agrilus</taxon>
    </lineage>
</organism>
<dbReference type="Proteomes" id="UP000192223">
    <property type="component" value="Unplaced"/>
</dbReference>
<dbReference type="GeneID" id="108735320"/>